<dbReference type="EMBL" id="REGN01009457">
    <property type="protein sequence ID" value="RNA01120.1"/>
    <property type="molecule type" value="Genomic_DNA"/>
</dbReference>
<evidence type="ECO:0000313" key="2">
    <source>
        <dbReference type="Proteomes" id="UP000276133"/>
    </source>
</evidence>
<evidence type="ECO:0000313" key="1">
    <source>
        <dbReference type="EMBL" id="RNA01120.1"/>
    </source>
</evidence>
<accession>A0A3M7PPZ4</accession>
<comment type="caution">
    <text evidence="1">The sequence shown here is derived from an EMBL/GenBank/DDBJ whole genome shotgun (WGS) entry which is preliminary data.</text>
</comment>
<dbReference type="AlphaFoldDB" id="A0A3M7PPZ4"/>
<sequence>MSINAKIINATLDISIFRNKRIIECFLDQLHDMSCQNKINIKHLIEHDHELQVANIFSVITQQLKLVLGGGQLWPAGLRPDLNGHLAG</sequence>
<feature type="non-terminal residue" evidence="1">
    <location>
        <position position="88"/>
    </location>
</feature>
<proteinExistence type="predicted"/>
<keyword evidence="2" id="KW-1185">Reference proteome</keyword>
<gene>
    <name evidence="1" type="ORF">BpHYR1_042523</name>
</gene>
<protein>
    <submittedName>
        <fullName evidence="1">Uncharacterized protein</fullName>
    </submittedName>
</protein>
<organism evidence="1 2">
    <name type="scientific">Brachionus plicatilis</name>
    <name type="common">Marine rotifer</name>
    <name type="synonym">Brachionus muelleri</name>
    <dbReference type="NCBI Taxonomy" id="10195"/>
    <lineage>
        <taxon>Eukaryota</taxon>
        <taxon>Metazoa</taxon>
        <taxon>Spiralia</taxon>
        <taxon>Gnathifera</taxon>
        <taxon>Rotifera</taxon>
        <taxon>Eurotatoria</taxon>
        <taxon>Monogononta</taxon>
        <taxon>Pseudotrocha</taxon>
        <taxon>Ploima</taxon>
        <taxon>Brachionidae</taxon>
        <taxon>Brachionus</taxon>
    </lineage>
</organism>
<dbReference type="Proteomes" id="UP000276133">
    <property type="component" value="Unassembled WGS sequence"/>
</dbReference>
<reference evidence="1 2" key="1">
    <citation type="journal article" date="2018" name="Sci. Rep.">
        <title>Genomic signatures of local adaptation to the degree of environmental predictability in rotifers.</title>
        <authorList>
            <person name="Franch-Gras L."/>
            <person name="Hahn C."/>
            <person name="Garcia-Roger E.M."/>
            <person name="Carmona M.J."/>
            <person name="Serra M."/>
            <person name="Gomez A."/>
        </authorList>
    </citation>
    <scope>NUCLEOTIDE SEQUENCE [LARGE SCALE GENOMIC DNA]</scope>
    <source>
        <strain evidence="1">HYR1</strain>
    </source>
</reference>
<name>A0A3M7PPZ4_BRAPC</name>